<dbReference type="Proteomes" id="UP000478483">
    <property type="component" value="Unassembled WGS sequence"/>
</dbReference>
<organism evidence="7 8">
    <name type="scientific">Roseburia intestinalis</name>
    <dbReference type="NCBI Taxonomy" id="166486"/>
    <lineage>
        <taxon>Bacteria</taxon>
        <taxon>Bacillati</taxon>
        <taxon>Bacillota</taxon>
        <taxon>Clostridia</taxon>
        <taxon>Lachnospirales</taxon>
        <taxon>Lachnospiraceae</taxon>
        <taxon>Roseburia</taxon>
    </lineage>
</organism>
<dbReference type="CDD" id="cd13655">
    <property type="entry name" value="PBP2_oligosaccharide_1"/>
    <property type="match status" value="1"/>
</dbReference>
<protein>
    <submittedName>
        <fullName evidence="7">Extracellular solute-binding protein</fullName>
    </submittedName>
</protein>
<keyword evidence="3 6" id="KW-0732">Signal</keyword>
<dbReference type="RefSeq" id="WP_118412340.1">
    <property type="nucleotide sequence ID" value="NZ_QRPI01000004.1"/>
</dbReference>
<evidence type="ECO:0000256" key="1">
    <source>
        <dbReference type="ARBA" id="ARBA00008520"/>
    </source>
</evidence>
<keyword evidence="2" id="KW-0813">Transport</keyword>
<dbReference type="SUPFAM" id="SSF53850">
    <property type="entry name" value="Periplasmic binding protein-like II"/>
    <property type="match status" value="1"/>
</dbReference>
<dbReference type="InterPro" id="IPR006059">
    <property type="entry name" value="SBP"/>
</dbReference>
<evidence type="ECO:0000256" key="2">
    <source>
        <dbReference type="ARBA" id="ARBA00022448"/>
    </source>
</evidence>
<sequence>MKKKVISTVLCAAMVASMFAGCGNKAADNSSAADNSAADNSAAESTNNAAATETGDAADNAADNAETASDDAIANLIASTDGTVDIQLWCSELEAYQNVMKELTDKFKEQYSDVDFNITIGAVSEADAKDKILEDIDAAADVFVFADDQVNDLVNAGALQEVAATYTYDPKETNSEATVAAATKDGKLYAYPLTASNGYFLYYDSNIFSEEDVASWENLTAKAEEAGTKVGMNVADGWYLYGFFSGAGCELSMNEDNSNNCDWNSETGLAVAQSIENITSSPAFVSVQDQDAITMLNDGTLGAYVSGTWNTGSFEAKYGDGYAACKLPTFDVNGTATQMGSYAGYKFVGVNSHAKNVGWSMLLAEYLTNEESQLAIGNATSEGPANTVAAAQIDSPALAALAAQSEFADQQVVGNNYWDPAKALGQNLVDGATDLQAVLDDAVAGITQPVAE</sequence>
<keyword evidence="4" id="KW-0175">Coiled coil</keyword>
<feature type="coiled-coil region" evidence="4">
    <location>
        <begin position="86"/>
        <end position="113"/>
    </location>
</feature>
<dbReference type="GO" id="GO:0055052">
    <property type="term" value="C:ATP-binding cassette (ABC) transporter complex, substrate-binding subunit-containing"/>
    <property type="evidence" value="ECO:0007669"/>
    <property type="project" value="TreeGrafter"/>
</dbReference>
<evidence type="ECO:0000313" key="8">
    <source>
        <dbReference type="Proteomes" id="UP000478483"/>
    </source>
</evidence>
<accession>A0A6L6L4J0</accession>
<dbReference type="GO" id="GO:1901982">
    <property type="term" value="F:maltose binding"/>
    <property type="evidence" value="ECO:0007669"/>
    <property type="project" value="TreeGrafter"/>
</dbReference>
<dbReference type="PANTHER" id="PTHR30061">
    <property type="entry name" value="MALTOSE-BINDING PERIPLASMIC PROTEIN"/>
    <property type="match status" value="1"/>
</dbReference>
<dbReference type="GO" id="GO:0042956">
    <property type="term" value="P:maltodextrin transmembrane transport"/>
    <property type="evidence" value="ECO:0007669"/>
    <property type="project" value="TreeGrafter"/>
</dbReference>
<name>A0A6L6L4J0_9FIRM</name>
<evidence type="ECO:0000256" key="6">
    <source>
        <dbReference type="SAM" id="SignalP"/>
    </source>
</evidence>
<feature type="signal peptide" evidence="6">
    <location>
        <begin position="1"/>
        <end position="20"/>
    </location>
</feature>
<evidence type="ECO:0000313" key="7">
    <source>
        <dbReference type="EMBL" id="MTR84886.1"/>
    </source>
</evidence>
<dbReference type="PROSITE" id="PS51257">
    <property type="entry name" value="PROKAR_LIPOPROTEIN"/>
    <property type="match status" value="1"/>
</dbReference>
<feature type="region of interest" description="Disordered" evidence="5">
    <location>
        <begin position="30"/>
        <end position="54"/>
    </location>
</feature>
<comment type="similarity">
    <text evidence="1">Belongs to the bacterial solute-binding protein 1 family.</text>
</comment>
<dbReference type="PANTHER" id="PTHR30061:SF50">
    <property type="entry name" value="MALTOSE_MALTODEXTRIN-BINDING PERIPLASMIC PROTEIN"/>
    <property type="match status" value="1"/>
</dbReference>
<dbReference type="GO" id="GO:0015768">
    <property type="term" value="P:maltose transport"/>
    <property type="evidence" value="ECO:0007669"/>
    <property type="project" value="TreeGrafter"/>
</dbReference>
<dbReference type="Pfam" id="PF13416">
    <property type="entry name" value="SBP_bac_8"/>
    <property type="match status" value="1"/>
</dbReference>
<evidence type="ECO:0000256" key="5">
    <source>
        <dbReference type="SAM" id="MobiDB-lite"/>
    </source>
</evidence>
<dbReference type="AlphaFoldDB" id="A0A6L6L4J0"/>
<evidence type="ECO:0000256" key="4">
    <source>
        <dbReference type="SAM" id="Coils"/>
    </source>
</evidence>
<dbReference type="EMBL" id="WNAJ01000006">
    <property type="protein sequence ID" value="MTR84886.1"/>
    <property type="molecule type" value="Genomic_DNA"/>
</dbReference>
<gene>
    <name evidence="7" type="ORF">GMD50_07395</name>
</gene>
<dbReference type="Gene3D" id="3.40.190.10">
    <property type="entry name" value="Periplasmic binding protein-like II"/>
    <property type="match status" value="2"/>
</dbReference>
<comment type="caution">
    <text evidence="7">The sequence shown here is derived from an EMBL/GenBank/DDBJ whole genome shotgun (WGS) entry which is preliminary data.</text>
</comment>
<evidence type="ECO:0000256" key="3">
    <source>
        <dbReference type="ARBA" id="ARBA00022729"/>
    </source>
</evidence>
<reference evidence="7 8" key="1">
    <citation type="journal article" date="2019" name="Nat. Med.">
        <title>A library of human gut bacterial isolates paired with longitudinal multiomics data enables mechanistic microbiome research.</title>
        <authorList>
            <person name="Poyet M."/>
            <person name="Groussin M."/>
            <person name="Gibbons S.M."/>
            <person name="Avila-Pacheco J."/>
            <person name="Jiang X."/>
            <person name="Kearney S.M."/>
            <person name="Perrotta A.R."/>
            <person name="Berdy B."/>
            <person name="Zhao S."/>
            <person name="Lieberman T.D."/>
            <person name="Swanson P.K."/>
            <person name="Smith M."/>
            <person name="Roesemann S."/>
            <person name="Alexander J.E."/>
            <person name="Rich S.A."/>
            <person name="Livny J."/>
            <person name="Vlamakis H."/>
            <person name="Clish C."/>
            <person name="Bullock K."/>
            <person name="Deik A."/>
            <person name="Scott J."/>
            <person name="Pierce K.A."/>
            <person name="Xavier R.J."/>
            <person name="Alm E.J."/>
        </authorList>
    </citation>
    <scope>NUCLEOTIDE SEQUENCE [LARGE SCALE GENOMIC DNA]</scope>
    <source>
        <strain evidence="7 8">BIOML-A1</strain>
    </source>
</reference>
<proteinExistence type="inferred from homology"/>
<feature type="chain" id="PRO_5038627133" evidence="6">
    <location>
        <begin position="21"/>
        <end position="452"/>
    </location>
</feature>